<evidence type="ECO:0000259" key="6">
    <source>
        <dbReference type="PROSITE" id="PS00624"/>
    </source>
</evidence>
<dbReference type="SUPFAM" id="SSF54373">
    <property type="entry name" value="FAD-linked reductases, C-terminal domain"/>
    <property type="match status" value="1"/>
</dbReference>
<dbReference type="PROSITE" id="PS00624">
    <property type="entry name" value="GMC_OXRED_2"/>
    <property type="match status" value="1"/>
</dbReference>
<dbReference type="Pfam" id="PF05199">
    <property type="entry name" value="GMC_oxred_C"/>
    <property type="match status" value="1"/>
</dbReference>
<organism evidence="7">
    <name type="scientific">Hirondellea gigas</name>
    <dbReference type="NCBI Taxonomy" id="1518452"/>
    <lineage>
        <taxon>Eukaryota</taxon>
        <taxon>Metazoa</taxon>
        <taxon>Ecdysozoa</taxon>
        <taxon>Arthropoda</taxon>
        <taxon>Crustacea</taxon>
        <taxon>Multicrustacea</taxon>
        <taxon>Malacostraca</taxon>
        <taxon>Eumalacostraca</taxon>
        <taxon>Peracarida</taxon>
        <taxon>Amphipoda</taxon>
        <taxon>Amphilochidea</taxon>
        <taxon>Lysianassida</taxon>
        <taxon>Lysianassidira</taxon>
        <taxon>Lysianassoidea</taxon>
        <taxon>Lysianassidae</taxon>
        <taxon>Hirondellea</taxon>
    </lineage>
</organism>
<dbReference type="GO" id="GO:0016614">
    <property type="term" value="F:oxidoreductase activity, acting on CH-OH group of donors"/>
    <property type="evidence" value="ECO:0007669"/>
    <property type="project" value="InterPro"/>
</dbReference>
<dbReference type="GO" id="GO:0050660">
    <property type="term" value="F:flavin adenine dinucleotide binding"/>
    <property type="evidence" value="ECO:0007669"/>
    <property type="project" value="InterPro"/>
</dbReference>
<dbReference type="Gene3D" id="3.30.560.10">
    <property type="entry name" value="Glucose Oxidase, domain 3"/>
    <property type="match status" value="1"/>
</dbReference>
<dbReference type="InterPro" id="IPR007867">
    <property type="entry name" value="GMC_OxRtase_C"/>
</dbReference>
<dbReference type="InterPro" id="IPR012132">
    <property type="entry name" value="GMC_OxRdtase"/>
</dbReference>
<evidence type="ECO:0000256" key="1">
    <source>
        <dbReference type="ARBA" id="ARBA00001974"/>
    </source>
</evidence>
<protein>
    <submittedName>
        <fullName evidence="7">Choline dehydrogenase</fullName>
    </submittedName>
</protein>
<reference evidence="7" key="1">
    <citation type="submission" date="2017-11" db="EMBL/GenBank/DDBJ databases">
        <title>The sensing device of the deep-sea amphipod.</title>
        <authorList>
            <person name="Kobayashi H."/>
            <person name="Nagahama T."/>
            <person name="Arai W."/>
            <person name="Sasagawa Y."/>
            <person name="Umeda M."/>
            <person name="Hayashi T."/>
            <person name="Nikaido I."/>
            <person name="Watanabe H."/>
            <person name="Oguri K."/>
            <person name="Kitazato H."/>
            <person name="Fujioka K."/>
            <person name="Kido Y."/>
            <person name="Takami H."/>
        </authorList>
    </citation>
    <scope>NUCLEOTIDE SEQUENCE</scope>
    <source>
        <tissue evidence="7">Whole body</tissue>
    </source>
</reference>
<dbReference type="AlphaFoldDB" id="A0A6A7G1E1"/>
<feature type="binding site" evidence="5">
    <location>
        <position position="8"/>
    </location>
    <ligand>
        <name>FAD</name>
        <dbReference type="ChEBI" id="CHEBI:57692"/>
    </ligand>
</feature>
<evidence type="ECO:0000313" key="7">
    <source>
        <dbReference type="EMBL" id="LAC24686.1"/>
    </source>
</evidence>
<dbReference type="PANTHER" id="PTHR11552:SF147">
    <property type="entry name" value="CHOLINE DEHYDROGENASE, MITOCHONDRIAL"/>
    <property type="match status" value="1"/>
</dbReference>
<evidence type="ECO:0000256" key="3">
    <source>
        <dbReference type="ARBA" id="ARBA00022630"/>
    </source>
</evidence>
<dbReference type="NCBIfam" id="NF002550">
    <property type="entry name" value="PRK02106.1"/>
    <property type="match status" value="1"/>
</dbReference>
<evidence type="ECO:0000256" key="4">
    <source>
        <dbReference type="ARBA" id="ARBA00022827"/>
    </source>
</evidence>
<dbReference type="EMBL" id="IACT01005535">
    <property type="protein sequence ID" value="LAC24686.1"/>
    <property type="molecule type" value="mRNA"/>
</dbReference>
<proteinExistence type="evidence at transcript level"/>
<comment type="cofactor">
    <cofactor evidence="1 5">
        <name>FAD</name>
        <dbReference type="ChEBI" id="CHEBI:57692"/>
    </cofactor>
</comment>
<dbReference type="PANTHER" id="PTHR11552">
    <property type="entry name" value="GLUCOSE-METHANOL-CHOLINE GMC OXIDOREDUCTASE"/>
    <property type="match status" value="1"/>
</dbReference>
<dbReference type="InterPro" id="IPR000172">
    <property type="entry name" value="GMC_OxRdtase_N"/>
</dbReference>
<sequence length="485" mass="53574">MYWPRGRVLGGSLSLNAMVYIRGHALDYDRWSNQEGASGWSYEDCLPYFKHTERRESGGNQYRGDSGHLGVWTGNTPNPLFDAFIEAGSQAGYPLSEDLNGEQQEGFCRMDLTVSGGERCSASKAWLRPLPSDSLDIKTNTMVTRLIFDKKQCIGARTVNRLQPNGETDIHANEVILCGGAINSPQILLLSGIGDRKHLDDVGIRTLVNSPGVGANLQDHLEIYVQQKCTKPITLYTAQQYLPMAKLGIQWFLSKNGLCSTSHLEAGAFIRSRCGIPHPNIQFHFLPSLVVDHGRIPGSCHGYQAHVGPMRPTSVGSIRLKSQNPFEHPIIQPNYLQTENDREEMRDAVKLTREIFAQSAFDDFRGDEIAPGESVRSDEELDEFIRQKADSAYHPSCSCKMGNDDQSVVDPSTMRVHGIDGLRIVDASVMPSIISGNLNAPVLMMAEKASDMILGQTPLSPAKGISVKVFDTRTQRPNSRMSALQ</sequence>
<name>A0A6A7G1E1_9CRUS</name>
<keyword evidence="3" id="KW-0285">Flavoprotein</keyword>
<keyword evidence="4 5" id="KW-0274">FAD</keyword>
<dbReference type="Gene3D" id="3.50.50.60">
    <property type="entry name" value="FAD/NAD(P)-binding domain"/>
    <property type="match status" value="1"/>
</dbReference>
<accession>A0A6A7G1E1</accession>
<feature type="domain" description="Glucose-methanol-choline oxidoreductase N-terminal" evidence="6">
    <location>
        <begin position="180"/>
        <end position="194"/>
    </location>
</feature>
<feature type="binding site" evidence="5">
    <location>
        <begin position="16"/>
        <end position="19"/>
    </location>
    <ligand>
        <name>FAD</name>
        <dbReference type="ChEBI" id="CHEBI:57692"/>
    </ligand>
</feature>
<dbReference type="SUPFAM" id="SSF51905">
    <property type="entry name" value="FAD/NAD(P)-binding domain"/>
    <property type="match status" value="1"/>
</dbReference>
<comment type="similarity">
    <text evidence="2">Belongs to the GMC oxidoreductase family.</text>
</comment>
<evidence type="ECO:0000256" key="5">
    <source>
        <dbReference type="PIRSR" id="PIRSR000137-2"/>
    </source>
</evidence>
<dbReference type="InterPro" id="IPR036188">
    <property type="entry name" value="FAD/NAD-bd_sf"/>
</dbReference>
<dbReference type="Pfam" id="PF00732">
    <property type="entry name" value="GMC_oxred_N"/>
    <property type="match status" value="1"/>
</dbReference>
<feature type="binding site" evidence="5">
    <location>
        <position position="143"/>
    </location>
    <ligand>
        <name>FAD</name>
        <dbReference type="ChEBI" id="CHEBI:57692"/>
    </ligand>
</feature>
<evidence type="ECO:0000256" key="2">
    <source>
        <dbReference type="ARBA" id="ARBA00010790"/>
    </source>
</evidence>
<dbReference type="PIRSF" id="PIRSF000137">
    <property type="entry name" value="Alcohol_oxidase"/>
    <property type="match status" value="1"/>
</dbReference>